<sequence>MSPNSLSISRYLSGLLLFLHLQFIAALALPSRNANTLAQVKIRQIQPKPSPFPPLPHHTLVNRDPNAPATVAGLPCPIDTGCYFANTAGKLVCKRSDISILVSLNNALATEAAVAGSPQRQQQTETSTFQNSGASRVREMALLHNIFISTGDPQKF</sequence>
<dbReference type="Proteomes" id="UP000008142">
    <property type="component" value="Unassembled WGS sequence"/>
</dbReference>
<dbReference type="AlphaFoldDB" id="F0UUK2"/>
<evidence type="ECO:0000256" key="2">
    <source>
        <dbReference type="SAM" id="SignalP"/>
    </source>
</evidence>
<name>F0UUK2_AJEC8</name>
<reference evidence="4" key="1">
    <citation type="submission" date="2008-07" db="EMBL/GenBank/DDBJ databases">
        <title>Annotation of Ajellomyces capsulatus strain H88.</title>
        <authorList>
            <person name="Champion M."/>
            <person name="Cuomo C."/>
            <person name="Ma L.-J."/>
            <person name="Henn M.R."/>
            <person name="Sil A."/>
            <person name="Goldman B."/>
            <person name="Young S.K."/>
            <person name="Kodira C.D."/>
            <person name="Zeng Q."/>
            <person name="Koehrsen M."/>
            <person name="Alvarado L."/>
            <person name="Berlin A."/>
            <person name="Borenstein D."/>
            <person name="Chen Z."/>
            <person name="Engels R."/>
            <person name="Freedman E."/>
            <person name="Gellesch M."/>
            <person name="Goldberg J."/>
            <person name="Griggs A."/>
            <person name="Gujja S."/>
            <person name="Heiman D."/>
            <person name="Hepburn T."/>
            <person name="Howarth C."/>
            <person name="Jen D."/>
            <person name="Larson L."/>
            <person name="Lewis B."/>
            <person name="Mehta T."/>
            <person name="Park D."/>
            <person name="Pearson M."/>
            <person name="Roberts A."/>
            <person name="Saif S."/>
            <person name="Shea T."/>
            <person name="Shenoy N."/>
            <person name="Sisk P."/>
            <person name="Stolte C."/>
            <person name="Sykes S."/>
            <person name="Walk T."/>
            <person name="White J."/>
            <person name="Yandava C."/>
            <person name="Klein B."/>
            <person name="McEwen J.G."/>
            <person name="Puccia R."/>
            <person name="Goldman G.H."/>
            <person name="Felipe M.S."/>
            <person name="Nino-Vega G."/>
            <person name="San-Blas G."/>
            <person name="Taylor J."/>
            <person name="Mendoza L."/>
            <person name="Galagan J."/>
            <person name="Nusbaum C."/>
            <person name="Birren B."/>
        </authorList>
    </citation>
    <scope>NUCLEOTIDE SEQUENCE [LARGE SCALE GENOMIC DNA]</scope>
    <source>
        <strain evidence="4">H88</strain>
    </source>
</reference>
<feature type="chain" id="PRO_5003262297" evidence="2">
    <location>
        <begin position="29"/>
        <end position="156"/>
    </location>
</feature>
<accession>F0UUK2</accession>
<dbReference type="OrthoDB" id="10430481at2759"/>
<dbReference type="EMBL" id="DS990643">
    <property type="protein sequence ID" value="EGC49579.1"/>
    <property type="molecule type" value="Genomic_DNA"/>
</dbReference>
<evidence type="ECO:0000256" key="1">
    <source>
        <dbReference type="SAM" id="MobiDB-lite"/>
    </source>
</evidence>
<dbReference type="HOGENOM" id="CLU_1686047_0_0_1"/>
<organism evidence="4">
    <name type="scientific">Ajellomyces capsulatus (strain H88)</name>
    <name type="common">Darling's disease fungus</name>
    <name type="synonym">Histoplasma capsulatum</name>
    <dbReference type="NCBI Taxonomy" id="544711"/>
    <lineage>
        <taxon>Eukaryota</taxon>
        <taxon>Fungi</taxon>
        <taxon>Dikarya</taxon>
        <taxon>Ascomycota</taxon>
        <taxon>Pezizomycotina</taxon>
        <taxon>Eurotiomycetes</taxon>
        <taxon>Eurotiomycetidae</taxon>
        <taxon>Onygenales</taxon>
        <taxon>Ajellomycetaceae</taxon>
        <taxon>Histoplasma</taxon>
    </lineage>
</organism>
<feature type="compositionally biased region" description="Polar residues" evidence="1">
    <location>
        <begin position="118"/>
        <end position="133"/>
    </location>
</feature>
<proteinExistence type="predicted"/>
<feature type="signal peptide" evidence="2">
    <location>
        <begin position="1"/>
        <end position="28"/>
    </location>
</feature>
<feature type="region of interest" description="Disordered" evidence="1">
    <location>
        <begin position="114"/>
        <end position="133"/>
    </location>
</feature>
<evidence type="ECO:0000313" key="3">
    <source>
        <dbReference type="EMBL" id="EGC49579.1"/>
    </source>
</evidence>
<protein>
    <submittedName>
        <fullName evidence="3">Predicted protein</fullName>
    </submittedName>
</protein>
<dbReference type="OMA" id="GCYFANT"/>
<keyword evidence="2" id="KW-0732">Signal</keyword>
<evidence type="ECO:0000313" key="4">
    <source>
        <dbReference type="Proteomes" id="UP000008142"/>
    </source>
</evidence>
<dbReference type="VEuPathDB" id="FungiDB:I7I53_11816"/>
<gene>
    <name evidence="3" type="ORF">HCEG_08794</name>
</gene>